<dbReference type="PANTHER" id="PTHR48075:SF5">
    <property type="entry name" value="3-HYDROXYBUTYRYL-COA DEHYDROGENASE"/>
    <property type="match status" value="1"/>
</dbReference>
<evidence type="ECO:0000256" key="1">
    <source>
        <dbReference type="ARBA" id="ARBA00009463"/>
    </source>
</evidence>
<accession>A0ABU3MY02</accession>
<dbReference type="SUPFAM" id="SSF51735">
    <property type="entry name" value="NAD(P)-binding Rossmann-fold domains"/>
    <property type="match status" value="1"/>
</dbReference>
<dbReference type="Gene3D" id="1.10.1040.10">
    <property type="entry name" value="N-(1-d-carboxylethyl)-l-norvaline Dehydrogenase, domain 2"/>
    <property type="match status" value="1"/>
</dbReference>
<dbReference type="InterPro" id="IPR036291">
    <property type="entry name" value="NAD(P)-bd_dom_sf"/>
</dbReference>
<comment type="caution">
    <text evidence="5">The sequence shown here is derived from an EMBL/GenBank/DDBJ whole genome shotgun (WGS) entry which is preliminary data.</text>
</comment>
<dbReference type="Pfam" id="PF02737">
    <property type="entry name" value="3HCDH_N"/>
    <property type="match status" value="1"/>
</dbReference>
<evidence type="ECO:0000259" key="3">
    <source>
        <dbReference type="Pfam" id="PF00725"/>
    </source>
</evidence>
<protein>
    <submittedName>
        <fullName evidence="5">3-hydroxyacyl-CoA dehydrogenase family protein</fullName>
    </submittedName>
</protein>
<dbReference type="InterPro" id="IPR008927">
    <property type="entry name" value="6-PGluconate_DH-like_C_sf"/>
</dbReference>
<feature type="domain" description="3-hydroxyacyl-CoA dehydrogenase NAD binding" evidence="4">
    <location>
        <begin position="2"/>
        <end position="183"/>
    </location>
</feature>
<dbReference type="EMBL" id="JALMLT010000001">
    <property type="protein sequence ID" value="MDT8757189.1"/>
    <property type="molecule type" value="Genomic_DNA"/>
</dbReference>
<dbReference type="InterPro" id="IPR006108">
    <property type="entry name" value="3HC_DH_C"/>
</dbReference>
<comment type="similarity">
    <text evidence="1">Belongs to the 3-hydroxyacyl-CoA dehydrogenase family.</text>
</comment>
<sequence length="289" mass="30691">MKAGIVGAGLMGAEIALVFALAGHDVVLHDRSTEALLSAVDRLSAILDKGVSRQLYAAEAARDALARIRPTAALADMGACDLVTEAVFESIEAKSAVLAALDTHCQPACILASNTSTLPISTLASFVAPERRVRFLGTHYFSPASRMALVEVIPGFATDSATVEQVTAVLRDTGKQPVLIKDVAGFAVNRMLHALLIEAVKLVEEGVATPEDLDVACRLGLGHPIGPFAMMDIVSSDLCLQVQQILYDAYGERFRPPALLKQRVAAGLGGGKRWPGWIQHERTEANGNE</sequence>
<keyword evidence="2" id="KW-0560">Oxidoreductase</keyword>
<evidence type="ECO:0000256" key="2">
    <source>
        <dbReference type="ARBA" id="ARBA00023002"/>
    </source>
</evidence>
<dbReference type="Gene3D" id="3.40.50.720">
    <property type="entry name" value="NAD(P)-binding Rossmann-like Domain"/>
    <property type="match status" value="1"/>
</dbReference>
<dbReference type="Pfam" id="PF00725">
    <property type="entry name" value="3HCDH"/>
    <property type="match status" value="1"/>
</dbReference>
<dbReference type="InterPro" id="IPR013328">
    <property type="entry name" value="6PGD_dom2"/>
</dbReference>
<dbReference type="SUPFAM" id="SSF48179">
    <property type="entry name" value="6-phosphogluconate dehydrogenase C-terminal domain-like"/>
    <property type="match status" value="1"/>
</dbReference>
<dbReference type="InterPro" id="IPR006180">
    <property type="entry name" value="3-OHacyl-CoA_DH_CS"/>
</dbReference>
<feature type="domain" description="3-hydroxyacyl-CoA dehydrogenase C-terminal" evidence="3">
    <location>
        <begin position="185"/>
        <end position="277"/>
    </location>
</feature>
<name>A0ABU3MY02_9SPHN</name>
<evidence type="ECO:0000259" key="4">
    <source>
        <dbReference type="Pfam" id="PF02737"/>
    </source>
</evidence>
<organism evidence="5">
    <name type="scientific">Sphingomonas psychrotolerans</name>
    <dbReference type="NCBI Taxonomy" id="1327635"/>
    <lineage>
        <taxon>Bacteria</taxon>
        <taxon>Pseudomonadati</taxon>
        <taxon>Pseudomonadota</taxon>
        <taxon>Alphaproteobacteria</taxon>
        <taxon>Sphingomonadales</taxon>
        <taxon>Sphingomonadaceae</taxon>
        <taxon>Sphingomonas</taxon>
    </lineage>
</organism>
<dbReference type="PANTHER" id="PTHR48075">
    <property type="entry name" value="3-HYDROXYACYL-COA DEHYDROGENASE FAMILY PROTEIN"/>
    <property type="match status" value="1"/>
</dbReference>
<dbReference type="PROSITE" id="PS00067">
    <property type="entry name" value="3HCDH"/>
    <property type="match status" value="1"/>
</dbReference>
<dbReference type="InterPro" id="IPR006176">
    <property type="entry name" value="3-OHacyl-CoA_DH_NAD-bd"/>
</dbReference>
<reference evidence="5" key="1">
    <citation type="submission" date="2022-04" db="EMBL/GenBank/DDBJ databases">
        <title>Tomato heritable bacteria conferring resistance against bacterial wilt.</title>
        <authorList>
            <person name="Yin J."/>
        </authorList>
    </citation>
    <scope>NUCLEOTIDE SEQUENCE</scope>
    <source>
        <strain evidence="5">Cra20</strain>
    </source>
</reference>
<dbReference type="PIRSF" id="PIRSF000105">
    <property type="entry name" value="HCDH"/>
    <property type="match status" value="1"/>
</dbReference>
<gene>
    <name evidence="5" type="ORF">MZO42_00625</name>
</gene>
<proteinExistence type="inferred from homology"/>
<evidence type="ECO:0000313" key="5">
    <source>
        <dbReference type="EMBL" id="MDT8757189.1"/>
    </source>
</evidence>
<dbReference type="InterPro" id="IPR022694">
    <property type="entry name" value="3-OHacyl-CoA_DH"/>
</dbReference>